<dbReference type="EMBL" id="WNKS01000011">
    <property type="protein sequence ID" value="MTV31828.1"/>
    <property type="molecule type" value="Genomic_DNA"/>
</dbReference>
<comment type="caution">
    <text evidence="1">The sequence shown here is derived from an EMBL/GenBank/DDBJ whole genome shotgun (WGS) entry which is preliminary data.</text>
</comment>
<proteinExistence type="predicted"/>
<evidence type="ECO:0000313" key="2">
    <source>
        <dbReference type="Proteomes" id="UP000439113"/>
    </source>
</evidence>
<dbReference type="AlphaFoldDB" id="A0A6N8DNC6"/>
<dbReference type="Gene3D" id="1.10.790.20">
    <property type="entry name" value="Domain of unknown function DUF1476"/>
    <property type="match status" value="1"/>
</dbReference>
<accession>A0A6N8DNC6</accession>
<reference evidence="1 2" key="1">
    <citation type="submission" date="2019-11" db="EMBL/GenBank/DDBJ databases">
        <title>Whole-genome sequence of a Rhodoblastus acidophilus DSM 142.</title>
        <authorList>
            <person name="Kyndt J.A."/>
            <person name="Meyer T.E."/>
        </authorList>
    </citation>
    <scope>NUCLEOTIDE SEQUENCE [LARGE SCALE GENOMIC DNA]</scope>
    <source>
        <strain evidence="1 2">DSM 142</strain>
    </source>
</reference>
<sequence>MNKSLSDRAKGQEAAFMHKEEMAFRVTARRNRLFGLWAAGKLGLSGEAAEAYALVVIASDFQAPGDEDVIGKVLGDLAGKASEAEVRAEFERAAVEAGRQLSA</sequence>
<gene>
    <name evidence="1" type="ORF">GJ654_12615</name>
</gene>
<dbReference type="InterPro" id="IPR038293">
    <property type="entry name" value="ATPase_inh_sub_z_sf"/>
</dbReference>
<dbReference type="Pfam" id="PF07345">
    <property type="entry name" value="ATPaseInh_sub_z"/>
    <property type="match status" value="1"/>
</dbReference>
<dbReference type="RefSeq" id="WP_155446513.1">
    <property type="nucleotide sequence ID" value="NZ_JAOQNR010000015.1"/>
</dbReference>
<dbReference type="PIRSF" id="PIRSF031780">
    <property type="entry name" value="UCP031780"/>
    <property type="match status" value="1"/>
</dbReference>
<dbReference type="InterPro" id="IPR009945">
    <property type="entry name" value="ATPase_inh_sub_z"/>
</dbReference>
<dbReference type="Proteomes" id="UP000439113">
    <property type="component" value="Unassembled WGS sequence"/>
</dbReference>
<name>A0A6N8DNC6_RHOAC</name>
<protein>
    <submittedName>
        <fullName evidence="1">DUF1476 family protein</fullName>
    </submittedName>
</protein>
<dbReference type="OrthoDB" id="9810387at2"/>
<evidence type="ECO:0000313" key="1">
    <source>
        <dbReference type="EMBL" id="MTV31828.1"/>
    </source>
</evidence>
<organism evidence="1 2">
    <name type="scientific">Rhodoblastus acidophilus</name>
    <name type="common">Rhodopseudomonas acidophila</name>
    <dbReference type="NCBI Taxonomy" id="1074"/>
    <lineage>
        <taxon>Bacteria</taxon>
        <taxon>Pseudomonadati</taxon>
        <taxon>Pseudomonadota</taxon>
        <taxon>Alphaproteobacteria</taxon>
        <taxon>Hyphomicrobiales</taxon>
        <taxon>Rhodoblastaceae</taxon>
        <taxon>Rhodoblastus</taxon>
    </lineage>
</organism>